<dbReference type="Gene3D" id="3.40.50.20">
    <property type="match status" value="1"/>
</dbReference>
<feature type="active site" evidence="23">
    <location>
        <position position="33"/>
    </location>
</feature>
<evidence type="ECO:0000256" key="9">
    <source>
        <dbReference type="ARBA" id="ARBA00022723"/>
    </source>
</evidence>
<keyword evidence="12 25" id="KW-0460">Magnesium</keyword>
<evidence type="ECO:0000256" key="5">
    <source>
        <dbReference type="ARBA" id="ARBA00010871"/>
    </source>
</evidence>
<dbReference type="PANTHER" id="PTHR23132:SF25">
    <property type="entry name" value="D-ALANINE--D-ALANINE LIGASE A"/>
    <property type="match status" value="1"/>
</dbReference>
<dbReference type="HAMAP" id="MF_00047">
    <property type="entry name" value="Dala_Dala_lig"/>
    <property type="match status" value="1"/>
</dbReference>
<keyword evidence="11 26" id="KW-0067">ATP-binding</keyword>
<dbReference type="AlphaFoldDB" id="A0A2S6IW19"/>
<dbReference type="Pfam" id="PF01820">
    <property type="entry name" value="Dala_Dala_lig_N"/>
    <property type="match status" value="1"/>
</dbReference>
<feature type="binding site" evidence="24">
    <location>
        <begin position="213"/>
        <end position="214"/>
    </location>
    <ligand>
        <name>ATP</name>
        <dbReference type="ChEBI" id="CHEBI:30616"/>
    </ligand>
</feature>
<evidence type="ECO:0000256" key="15">
    <source>
        <dbReference type="ARBA" id="ARBA00023211"/>
    </source>
</evidence>
<dbReference type="InterPro" id="IPR011761">
    <property type="entry name" value="ATP-grasp"/>
</dbReference>
<keyword evidence="10 24" id="KW-0547">Nucleotide-binding</keyword>
<dbReference type="Pfam" id="PF07478">
    <property type="entry name" value="Dala_Dala_lig_C"/>
    <property type="match status" value="1"/>
</dbReference>
<comment type="similarity">
    <text evidence="5 22">Belongs to the D-alanine--D-alanine ligase family.</text>
</comment>
<dbReference type="GO" id="GO:0005524">
    <property type="term" value="F:ATP binding"/>
    <property type="evidence" value="ECO:0007669"/>
    <property type="project" value="UniProtKB-UniRule"/>
</dbReference>
<dbReference type="GO" id="GO:0071555">
    <property type="term" value="P:cell wall organization"/>
    <property type="evidence" value="ECO:0007669"/>
    <property type="project" value="UniProtKB-KW"/>
</dbReference>
<dbReference type="InterPro" id="IPR011127">
    <property type="entry name" value="Dala_Dala_lig_N"/>
</dbReference>
<feature type="binding site" evidence="24">
    <location>
        <begin position="342"/>
        <end position="343"/>
    </location>
    <ligand>
        <name>ATP</name>
        <dbReference type="ChEBI" id="CHEBI:30616"/>
    </ligand>
</feature>
<feature type="binding site" evidence="25">
    <location>
        <position position="345"/>
    </location>
    <ligand>
        <name>Mg(2+)</name>
        <dbReference type="ChEBI" id="CHEBI:18420"/>
        <label>2</label>
    </ligand>
</feature>
<evidence type="ECO:0000256" key="10">
    <source>
        <dbReference type="ARBA" id="ARBA00022741"/>
    </source>
</evidence>
<dbReference type="SUPFAM" id="SSF52440">
    <property type="entry name" value="PreATP-grasp domain"/>
    <property type="match status" value="1"/>
</dbReference>
<evidence type="ECO:0000256" key="2">
    <source>
        <dbReference type="ARBA" id="ARBA00003921"/>
    </source>
</evidence>
<evidence type="ECO:0000256" key="6">
    <source>
        <dbReference type="ARBA" id="ARBA00012216"/>
    </source>
</evidence>
<feature type="binding site" evidence="25">
    <location>
        <position position="343"/>
    </location>
    <ligand>
        <name>Mg(2+)</name>
        <dbReference type="ChEBI" id="CHEBI:18420"/>
        <label>2</label>
    </ligand>
</feature>
<dbReference type="PANTHER" id="PTHR23132">
    <property type="entry name" value="D-ALANINE--D-ALANINE LIGASE"/>
    <property type="match status" value="1"/>
</dbReference>
<dbReference type="InterPro" id="IPR000291">
    <property type="entry name" value="D-Ala_lig_Van_CS"/>
</dbReference>
<dbReference type="InterPro" id="IPR005905">
    <property type="entry name" value="D_ala_D_ala"/>
</dbReference>
<proteinExistence type="inferred from homology"/>
<dbReference type="RefSeq" id="WP_104430942.1">
    <property type="nucleotide sequence ID" value="NZ_PTJD01000001.1"/>
</dbReference>
<evidence type="ECO:0000256" key="20">
    <source>
        <dbReference type="ARBA" id="ARBA00076288"/>
    </source>
</evidence>
<gene>
    <name evidence="22" type="primary">ddl</name>
    <name evidence="28" type="ORF">CLV92_101250</name>
</gene>
<evidence type="ECO:0000256" key="24">
    <source>
        <dbReference type="PIRSR" id="PIRSR039102-2"/>
    </source>
</evidence>
<dbReference type="NCBIfam" id="NF002528">
    <property type="entry name" value="PRK01966.1-4"/>
    <property type="match status" value="1"/>
</dbReference>
<evidence type="ECO:0000256" key="16">
    <source>
        <dbReference type="ARBA" id="ARBA00023316"/>
    </source>
</evidence>
<evidence type="ECO:0000256" key="14">
    <source>
        <dbReference type="ARBA" id="ARBA00022984"/>
    </source>
</evidence>
<comment type="cofactor">
    <cofactor evidence="25">
        <name>Mg(2+)</name>
        <dbReference type="ChEBI" id="CHEBI:18420"/>
    </cofactor>
    <cofactor evidence="25">
        <name>Mn(2+)</name>
        <dbReference type="ChEBI" id="CHEBI:29035"/>
    </cofactor>
    <text evidence="25">Binds 2 magnesium or manganese ions per subunit.</text>
</comment>
<keyword evidence="16 22" id="KW-0961">Cell wall biogenesis/degradation</keyword>
<dbReference type="PIRSF" id="PIRSF039102">
    <property type="entry name" value="Ddl/VanB"/>
    <property type="match status" value="1"/>
</dbReference>
<organism evidence="28 29">
    <name type="scientific">Kineococcus xinjiangensis</name>
    <dbReference type="NCBI Taxonomy" id="512762"/>
    <lineage>
        <taxon>Bacteria</taxon>
        <taxon>Bacillati</taxon>
        <taxon>Actinomycetota</taxon>
        <taxon>Actinomycetes</taxon>
        <taxon>Kineosporiales</taxon>
        <taxon>Kineosporiaceae</taxon>
        <taxon>Kineococcus</taxon>
    </lineage>
</organism>
<reference evidence="28 29" key="1">
    <citation type="submission" date="2018-02" db="EMBL/GenBank/DDBJ databases">
        <title>Genomic Encyclopedia of Archaeal and Bacterial Type Strains, Phase II (KMG-II): from individual species to whole genera.</title>
        <authorList>
            <person name="Goeker M."/>
        </authorList>
    </citation>
    <scope>NUCLEOTIDE SEQUENCE [LARGE SCALE GENOMIC DNA]</scope>
    <source>
        <strain evidence="28 29">DSM 22857</strain>
    </source>
</reference>
<dbReference type="Gene3D" id="3.30.470.20">
    <property type="entry name" value="ATP-grasp fold, B domain"/>
    <property type="match status" value="1"/>
</dbReference>
<evidence type="ECO:0000256" key="4">
    <source>
        <dbReference type="ARBA" id="ARBA00004752"/>
    </source>
</evidence>
<dbReference type="GO" id="GO:0046872">
    <property type="term" value="F:metal ion binding"/>
    <property type="evidence" value="ECO:0007669"/>
    <property type="project" value="UniProtKB-KW"/>
</dbReference>
<dbReference type="OrthoDB" id="9813261at2"/>
<evidence type="ECO:0000256" key="22">
    <source>
        <dbReference type="HAMAP-Rule" id="MF_00047"/>
    </source>
</evidence>
<dbReference type="PROSITE" id="PS50975">
    <property type="entry name" value="ATP_GRASP"/>
    <property type="match status" value="1"/>
</dbReference>
<dbReference type="InterPro" id="IPR013815">
    <property type="entry name" value="ATP_grasp_subdomain_1"/>
</dbReference>
<dbReference type="InterPro" id="IPR016185">
    <property type="entry name" value="PreATP-grasp_dom_sf"/>
</dbReference>
<dbReference type="EC" id="6.3.2.4" evidence="6 22"/>
<dbReference type="GO" id="GO:0008360">
    <property type="term" value="P:regulation of cell shape"/>
    <property type="evidence" value="ECO:0007669"/>
    <property type="project" value="UniProtKB-KW"/>
</dbReference>
<dbReference type="InterPro" id="IPR011095">
    <property type="entry name" value="Dala_Dala_lig_C"/>
</dbReference>
<keyword evidence="14 22" id="KW-0573">Peptidoglycan synthesis</keyword>
<feature type="domain" description="ATP-grasp" evidence="27">
    <location>
        <begin position="165"/>
        <end position="376"/>
    </location>
</feature>
<dbReference type="GO" id="GO:0005829">
    <property type="term" value="C:cytosol"/>
    <property type="evidence" value="ECO:0007669"/>
    <property type="project" value="TreeGrafter"/>
</dbReference>
<feature type="binding site" evidence="24">
    <location>
        <position position="161"/>
    </location>
    <ligand>
        <name>ATP</name>
        <dbReference type="ChEBI" id="CHEBI:30616"/>
    </ligand>
</feature>
<feature type="active site" evidence="23">
    <location>
        <position position="354"/>
    </location>
</feature>
<evidence type="ECO:0000256" key="7">
    <source>
        <dbReference type="ARBA" id="ARBA00022490"/>
    </source>
</evidence>
<evidence type="ECO:0000256" key="13">
    <source>
        <dbReference type="ARBA" id="ARBA00022960"/>
    </source>
</evidence>
<evidence type="ECO:0000256" key="11">
    <source>
        <dbReference type="ARBA" id="ARBA00022840"/>
    </source>
</evidence>
<comment type="function">
    <text evidence="2 22">Cell wall formation.</text>
</comment>
<evidence type="ECO:0000256" key="12">
    <source>
        <dbReference type="ARBA" id="ARBA00022842"/>
    </source>
</evidence>
<evidence type="ECO:0000256" key="18">
    <source>
        <dbReference type="ARBA" id="ARBA00060592"/>
    </source>
</evidence>
<dbReference type="FunFam" id="3.30.470.20:FF:000008">
    <property type="entry name" value="D-alanine--D-alanine ligase"/>
    <property type="match status" value="1"/>
</dbReference>
<comment type="pathway">
    <text evidence="4 22">Cell wall biogenesis; peptidoglycan biosynthesis.</text>
</comment>
<comment type="pathway">
    <text evidence="18">Glycan biosynthesis.</text>
</comment>
<comment type="cofactor">
    <cofactor evidence="1">
        <name>Mn(2+)</name>
        <dbReference type="ChEBI" id="CHEBI:29035"/>
    </cofactor>
</comment>
<dbReference type="NCBIfam" id="TIGR01205">
    <property type="entry name" value="D_ala_D_alaTIGR"/>
    <property type="match status" value="1"/>
</dbReference>
<evidence type="ECO:0000259" key="27">
    <source>
        <dbReference type="PROSITE" id="PS50975"/>
    </source>
</evidence>
<dbReference type="PROSITE" id="PS00843">
    <property type="entry name" value="DALA_DALA_LIGASE_1"/>
    <property type="match status" value="1"/>
</dbReference>
<sequence length="386" mass="40664">MSEPTSPSPAAPAPTANGARPRVAVVFGGRSGEHPVSCVTAAGVVSAIDRERYDVVPVGITRTGRWVLVEGDLSALALSGARLAEVPADGTVVALPQEVGARELLPVGRPAGPAALGAVDVVLPLLHGPYGEDGTLQGLLELSDTRYVGSGVLASAASMDKQVMKALLVAAGLPVGPYVAFTARRWERERDACRAEVEALGWPVFVKPARAGSSLGITRVGGPEDLDAAVAEAQRHDPKVVVEAAITGREIECGVLEDLDGGEPLTSLPGEVAVVDGREFYDFDAKYLVADEAVELSCPADLPADVTRRVRETAVRVFEAMGAEGLARVDLFVCEDGRLYVNEINTMPGFTPTSMFPRMWAATGMDYPTLVDHLLQLALRRPVGLR</sequence>
<comment type="subcellular location">
    <subcellularLocation>
        <location evidence="3 22">Cytoplasm</location>
    </subcellularLocation>
</comment>
<dbReference type="FunFam" id="3.30.1490.20:FF:000007">
    <property type="entry name" value="D-alanine--D-alanine ligase"/>
    <property type="match status" value="1"/>
</dbReference>
<keyword evidence="15 25" id="KW-0464">Manganese</keyword>
<comment type="caution">
    <text evidence="28">The sequence shown here is derived from an EMBL/GenBank/DDBJ whole genome shotgun (WGS) entry which is preliminary data.</text>
</comment>
<evidence type="ECO:0000313" key="28">
    <source>
        <dbReference type="EMBL" id="PPK98554.1"/>
    </source>
</evidence>
<keyword evidence="7 22" id="KW-0963">Cytoplasm</keyword>
<evidence type="ECO:0000256" key="26">
    <source>
        <dbReference type="PROSITE-ProRule" id="PRU00409"/>
    </source>
</evidence>
<evidence type="ECO:0000256" key="19">
    <source>
        <dbReference type="ARBA" id="ARBA00068427"/>
    </source>
</evidence>
<keyword evidence="29" id="KW-1185">Reference proteome</keyword>
<feature type="binding site" evidence="24">
    <location>
        <begin position="205"/>
        <end position="207"/>
    </location>
    <ligand>
        <name>ATP</name>
        <dbReference type="ChEBI" id="CHEBI:30616"/>
    </ligand>
</feature>
<accession>A0A2S6IW19</accession>
<evidence type="ECO:0000256" key="17">
    <source>
        <dbReference type="ARBA" id="ARBA00047614"/>
    </source>
</evidence>
<evidence type="ECO:0000313" key="29">
    <source>
        <dbReference type="Proteomes" id="UP000239485"/>
    </source>
</evidence>
<protein>
    <recommendedName>
        <fullName evidence="19 22">D-alanine--D-alanine ligase</fullName>
        <ecNumber evidence="6 22">6.3.2.4</ecNumber>
    </recommendedName>
    <alternativeName>
        <fullName evidence="21 22">D-Ala-D-Ala ligase</fullName>
    </alternativeName>
    <alternativeName>
        <fullName evidence="20 22">D-alanylalanine synthetase</fullName>
    </alternativeName>
</protein>
<feature type="active site" evidence="23">
    <location>
        <position position="213"/>
    </location>
</feature>
<feature type="binding site" evidence="24">
    <location>
        <begin position="243"/>
        <end position="250"/>
    </location>
    <ligand>
        <name>ATP</name>
        <dbReference type="ChEBI" id="CHEBI:30616"/>
    </ligand>
</feature>
<evidence type="ECO:0000256" key="21">
    <source>
        <dbReference type="ARBA" id="ARBA00077154"/>
    </source>
</evidence>
<dbReference type="GO" id="GO:0009252">
    <property type="term" value="P:peptidoglycan biosynthetic process"/>
    <property type="evidence" value="ECO:0007669"/>
    <property type="project" value="UniProtKB-UniRule"/>
</dbReference>
<dbReference type="Gene3D" id="3.30.1490.20">
    <property type="entry name" value="ATP-grasp fold, A domain"/>
    <property type="match status" value="1"/>
</dbReference>
<feature type="binding site" evidence="25">
    <location>
        <position position="343"/>
    </location>
    <ligand>
        <name>Mg(2+)</name>
        <dbReference type="ChEBI" id="CHEBI:18420"/>
        <label>1</label>
    </ligand>
</feature>
<evidence type="ECO:0000256" key="25">
    <source>
        <dbReference type="PIRSR" id="PIRSR039102-3"/>
    </source>
</evidence>
<feature type="binding site" evidence="25">
    <location>
        <position position="330"/>
    </location>
    <ligand>
        <name>Mg(2+)</name>
        <dbReference type="ChEBI" id="CHEBI:18420"/>
        <label>1</label>
    </ligand>
</feature>
<dbReference type="UniPathway" id="UPA00219"/>
<evidence type="ECO:0000256" key="3">
    <source>
        <dbReference type="ARBA" id="ARBA00004496"/>
    </source>
</evidence>
<evidence type="ECO:0000256" key="23">
    <source>
        <dbReference type="PIRSR" id="PIRSR039102-1"/>
    </source>
</evidence>
<dbReference type="Proteomes" id="UP000239485">
    <property type="component" value="Unassembled WGS sequence"/>
</dbReference>
<keyword evidence="8 22" id="KW-0436">Ligase</keyword>
<dbReference type="SUPFAM" id="SSF56059">
    <property type="entry name" value="Glutathione synthetase ATP-binding domain-like"/>
    <property type="match status" value="1"/>
</dbReference>
<dbReference type="PROSITE" id="PS00844">
    <property type="entry name" value="DALA_DALA_LIGASE_2"/>
    <property type="match status" value="1"/>
</dbReference>
<keyword evidence="9 25" id="KW-0479">Metal-binding</keyword>
<dbReference type="EMBL" id="PTJD01000001">
    <property type="protein sequence ID" value="PPK98554.1"/>
    <property type="molecule type" value="Genomic_DNA"/>
</dbReference>
<name>A0A2S6IW19_9ACTN</name>
<comment type="catalytic activity">
    <reaction evidence="17 22">
        <text>2 D-alanine + ATP = D-alanyl-D-alanine + ADP + phosphate + H(+)</text>
        <dbReference type="Rhea" id="RHEA:11224"/>
        <dbReference type="ChEBI" id="CHEBI:15378"/>
        <dbReference type="ChEBI" id="CHEBI:30616"/>
        <dbReference type="ChEBI" id="CHEBI:43474"/>
        <dbReference type="ChEBI" id="CHEBI:57416"/>
        <dbReference type="ChEBI" id="CHEBI:57822"/>
        <dbReference type="ChEBI" id="CHEBI:456216"/>
        <dbReference type="EC" id="6.3.2.4"/>
    </reaction>
</comment>
<dbReference type="GO" id="GO:0008716">
    <property type="term" value="F:D-alanine-D-alanine ligase activity"/>
    <property type="evidence" value="ECO:0007669"/>
    <property type="project" value="UniProtKB-UniRule"/>
</dbReference>
<evidence type="ECO:0000256" key="1">
    <source>
        <dbReference type="ARBA" id="ARBA00001936"/>
    </source>
</evidence>
<evidence type="ECO:0000256" key="8">
    <source>
        <dbReference type="ARBA" id="ARBA00022598"/>
    </source>
</evidence>
<keyword evidence="13 22" id="KW-0133">Cell shape</keyword>